<protein>
    <recommendedName>
        <fullName evidence="1">SpoVT-AbrB domain-containing protein</fullName>
    </recommendedName>
</protein>
<dbReference type="AlphaFoldDB" id="A0A837IMD3"/>
<reference evidence="2 3" key="1">
    <citation type="journal article" date="2015" name="Nature">
        <title>rRNA introns, odd ribosomes, and small enigmatic genomes across a large radiation of phyla.</title>
        <authorList>
            <person name="Brown C.T."/>
            <person name="Hug L.A."/>
            <person name="Thomas B.C."/>
            <person name="Sharon I."/>
            <person name="Castelle C.J."/>
            <person name="Singh A."/>
            <person name="Wilkins M.J."/>
            <person name="Williams K.H."/>
            <person name="Banfield J.F."/>
        </authorList>
    </citation>
    <scope>NUCLEOTIDE SEQUENCE [LARGE SCALE GENOMIC DNA]</scope>
</reference>
<dbReference type="Gene3D" id="2.10.260.10">
    <property type="match status" value="1"/>
</dbReference>
<feature type="domain" description="SpoVT-AbrB" evidence="1">
    <location>
        <begin position="6"/>
        <end position="43"/>
    </location>
</feature>
<evidence type="ECO:0000313" key="3">
    <source>
        <dbReference type="Proteomes" id="UP000034078"/>
    </source>
</evidence>
<dbReference type="Proteomes" id="UP000034078">
    <property type="component" value="Unassembled WGS sequence"/>
</dbReference>
<dbReference type="GO" id="GO:0003677">
    <property type="term" value="F:DNA binding"/>
    <property type="evidence" value="ECO:0007669"/>
    <property type="project" value="InterPro"/>
</dbReference>
<accession>A0A837IMD3</accession>
<comment type="caution">
    <text evidence="2">The sequence shown here is derived from an EMBL/GenBank/DDBJ whole genome shotgun (WGS) entry which is preliminary data.</text>
</comment>
<organism evidence="2 3">
    <name type="scientific">Candidatus Collierbacteria bacterium GW2011_GWB2_45_17</name>
    <dbReference type="NCBI Taxonomy" id="1618388"/>
    <lineage>
        <taxon>Bacteria</taxon>
        <taxon>Candidatus Collieribacteriota</taxon>
    </lineage>
</organism>
<gene>
    <name evidence="2" type="ORF">UX01_C0001G0105</name>
</gene>
<dbReference type="EMBL" id="LCKO01000001">
    <property type="protein sequence ID" value="KKU01261.1"/>
    <property type="molecule type" value="Genomic_DNA"/>
</dbReference>
<dbReference type="Pfam" id="PF04014">
    <property type="entry name" value="MazE_antitoxin"/>
    <property type="match status" value="1"/>
</dbReference>
<evidence type="ECO:0000259" key="1">
    <source>
        <dbReference type="Pfam" id="PF04014"/>
    </source>
</evidence>
<proteinExistence type="predicted"/>
<name>A0A837IMD3_9BACT</name>
<sequence>MPIQKILKVGNSLGVTLPSNFVKNLSLKPGDSVEVTQDIGNSLTFFFIDSHQLSLGLNQPVRHGGPKKNTKKQI</sequence>
<evidence type="ECO:0000313" key="2">
    <source>
        <dbReference type="EMBL" id="KKU01261.1"/>
    </source>
</evidence>
<dbReference type="InterPro" id="IPR007159">
    <property type="entry name" value="SpoVT-AbrB_dom"/>
</dbReference>
<dbReference type="SUPFAM" id="SSF89447">
    <property type="entry name" value="AbrB/MazE/MraZ-like"/>
    <property type="match status" value="1"/>
</dbReference>
<dbReference type="InterPro" id="IPR037914">
    <property type="entry name" value="SpoVT-AbrB_sf"/>
</dbReference>